<proteinExistence type="predicted"/>
<name>A0A6B0UL81_IXORI</name>
<protein>
    <submittedName>
        <fullName evidence="1">Uncharacterized protein</fullName>
    </submittedName>
</protein>
<reference evidence="1" key="1">
    <citation type="submission" date="2019-12" db="EMBL/GenBank/DDBJ databases">
        <title>An insight into the sialome of adult female Ixodes ricinus ticks feeding for 6 days.</title>
        <authorList>
            <person name="Perner J."/>
            <person name="Ribeiro J.M.C."/>
        </authorList>
    </citation>
    <scope>NUCLEOTIDE SEQUENCE</scope>
    <source>
        <strain evidence="1">Semi-engorged</strain>
        <tissue evidence="1">Salivary glands</tissue>
    </source>
</reference>
<sequence length="115" mass="12873">MAEYSACCPRRQRGVTGLSDNKSGNTVAGRQQHVARLLLLPRCDRVAGNTTSPCCRIELSNCCLSVTGPLLLSRTCLQAKIDKQRTVQETNYTSFQLPSERSQSYVWPEPITRRQ</sequence>
<organism evidence="1">
    <name type="scientific">Ixodes ricinus</name>
    <name type="common">Common tick</name>
    <name type="synonym">Acarus ricinus</name>
    <dbReference type="NCBI Taxonomy" id="34613"/>
    <lineage>
        <taxon>Eukaryota</taxon>
        <taxon>Metazoa</taxon>
        <taxon>Ecdysozoa</taxon>
        <taxon>Arthropoda</taxon>
        <taxon>Chelicerata</taxon>
        <taxon>Arachnida</taxon>
        <taxon>Acari</taxon>
        <taxon>Parasitiformes</taxon>
        <taxon>Ixodida</taxon>
        <taxon>Ixodoidea</taxon>
        <taxon>Ixodidae</taxon>
        <taxon>Ixodinae</taxon>
        <taxon>Ixodes</taxon>
    </lineage>
</organism>
<accession>A0A6B0UL81</accession>
<evidence type="ECO:0000313" key="1">
    <source>
        <dbReference type="EMBL" id="MXU90539.1"/>
    </source>
</evidence>
<dbReference type="EMBL" id="GIFC01008456">
    <property type="protein sequence ID" value="MXU90539.1"/>
    <property type="molecule type" value="Transcribed_RNA"/>
</dbReference>
<dbReference type="AlphaFoldDB" id="A0A6B0UL81"/>